<sequence length="250" mass="26837">MSEDTLRLSSANMGGVQAFQRVSSAMGKLGKSYTYAEEAADSSFTPGIGSYNIQRSFSATSKMPTAFSLSSRHPEPQKNTNVGPGTYNVSLSNLNKFGACMAQAPRTITTHRSNTPEIVGPGSYRPQSHGLIDTKHGFTLSSRYSTHKDVESPGVGAYDILKANRTDFGKQTMQGRYTGFQNMYMQSSVAPGVGSYTIGKKEENKGFSFPRQIKTGVESTNPGVGAYNIKVPRSGAGVGTLGGRYKGKHF</sequence>
<protein>
    <submittedName>
        <fullName evidence="2">SHIPPO 1-like protein</fullName>
    </submittedName>
    <submittedName>
        <fullName evidence="3">SHIPPO_1-like protein</fullName>
    </submittedName>
</protein>
<dbReference type="Pfam" id="PF07004">
    <property type="entry name" value="SHIPPO-rpt"/>
    <property type="match status" value="1"/>
</dbReference>
<dbReference type="PANTHER" id="PTHR21580">
    <property type="entry name" value="SHIPPO-1-RELATED"/>
    <property type="match status" value="1"/>
</dbReference>
<dbReference type="InterPro" id="IPR010736">
    <property type="entry name" value="SHIPPO-rpt"/>
</dbReference>
<evidence type="ECO:0000313" key="3">
    <source>
        <dbReference type="EMBL" id="CAL5990060.1"/>
    </source>
</evidence>
<evidence type="ECO:0000256" key="1">
    <source>
        <dbReference type="SAM" id="MobiDB-lite"/>
    </source>
</evidence>
<gene>
    <name evidence="2" type="ORF">HINF_LOCUS10048</name>
    <name evidence="3" type="ORF">HINF_LOCUS11165</name>
</gene>
<accession>A0AA86NMW3</accession>
<reference evidence="2" key="1">
    <citation type="submission" date="2023-06" db="EMBL/GenBank/DDBJ databases">
        <authorList>
            <person name="Kurt Z."/>
        </authorList>
    </citation>
    <scope>NUCLEOTIDE SEQUENCE</scope>
</reference>
<dbReference type="Proteomes" id="UP001642409">
    <property type="component" value="Unassembled WGS sequence"/>
</dbReference>
<keyword evidence="4" id="KW-1185">Reference proteome</keyword>
<dbReference type="EMBL" id="CAXDID020000024">
    <property type="protein sequence ID" value="CAL5990060.1"/>
    <property type="molecule type" value="Genomic_DNA"/>
</dbReference>
<dbReference type="EMBL" id="CATOUU010000248">
    <property type="protein sequence ID" value="CAI9922403.1"/>
    <property type="molecule type" value="Genomic_DNA"/>
</dbReference>
<organism evidence="2">
    <name type="scientific">Hexamita inflata</name>
    <dbReference type="NCBI Taxonomy" id="28002"/>
    <lineage>
        <taxon>Eukaryota</taxon>
        <taxon>Metamonada</taxon>
        <taxon>Diplomonadida</taxon>
        <taxon>Hexamitidae</taxon>
        <taxon>Hexamitinae</taxon>
        <taxon>Hexamita</taxon>
    </lineage>
</organism>
<reference evidence="3 4" key="2">
    <citation type="submission" date="2024-07" db="EMBL/GenBank/DDBJ databases">
        <authorList>
            <person name="Akdeniz Z."/>
        </authorList>
    </citation>
    <scope>NUCLEOTIDE SEQUENCE [LARGE SCALE GENOMIC DNA]</scope>
</reference>
<name>A0AA86NMW3_9EUKA</name>
<evidence type="ECO:0000313" key="4">
    <source>
        <dbReference type="Proteomes" id="UP001642409"/>
    </source>
</evidence>
<feature type="region of interest" description="Disordered" evidence="1">
    <location>
        <begin position="64"/>
        <end position="87"/>
    </location>
</feature>
<comment type="caution">
    <text evidence="2">The sequence shown here is derived from an EMBL/GenBank/DDBJ whole genome shotgun (WGS) entry which is preliminary data.</text>
</comment>
<dbReference type="AlphaFoldDB" id="A0AA86NMW3"/>
<proteinExistence type="predicted"/>
<dbReference type="InterPro" id="IPR051291">
    <property type="entry name" value="CIMAP"/>
</dbReference>
<evidence type="ECO:0000313" key="2">
    <source>
        <dbReference type="EMBL" id="CAI9922403.1"/>
    </source>
</evidence>